<dbReference type="RefSeq" id="WP_366923605.1">
    <property type="nucleotide sequence ID" value="NZ_CP121694.1"/>
</dbReference>
<dbReference type="NCBIfam" id="TIGR04129">
    <property type="entry name" value="CxxH_BA5709"/>
    <property type="match status" value="1"/>
</dbReference>
<dbReference type="Pfam" id="PF14116">
    <property type="entry name" value="YyzF"/>
    <property type="match status" value="1"/>
</dbReference>
<dbReference type="AlphaFoldDB" id="A0AAU0ULH2"/>
<sequence>MYVTCIEHLDRAVDEFVEVYESPPDIYFLEKVTFTDWISPHTCDFCDHTPKYLIV</sequence>
<keyword evidence="2" id="KW-1185">Reference proteome</keyword>
<proteinExistence type="predicted"/>
<dbReference type="Proteomes" id="UP001329915">
    <property type="component" value="Chromosome"/>
</dbReference>
<dbReference type="EMBL" id="CP121694">
    <property type="protein sequence ID" value="WRO20719.1"/>
    <property type="molecule type" value="Genomic_DNA"/>
</dbReference>
<evidence type="ECO:0000313" key="1">
    <source>
        <dbReference type="EMBL" id="WRO20719.1"/>
    </source>
</evidence>
<dbReference type="InterPro" id="IPR025626">
    <property type="entry name" value="YyzF"/>
</dbReference>
<reference evidence="1 2" key="1">
    <citation type="submission" date="2023-04" db="EMBL/GenBank/DDBJ databases">
        <authorList>
            <person name="Hsu D."/>
        </authorList>
    </citation>
    <scope>NUCLEOTIDE SEQUENCE [LARGE SCALE GENOMIC DNA]</scope>
    <source>
        <strain evidence="1 2">MK1</strain>
    </source>
</reference>
<evidence type="ECO:0000313" key="2">
    <source>
        <dbReference type="Proteomes" id="UP001329915"/>
    </source>
</evidence>
<accession>A0AAU0ULH2</accession>
<dbReference type="KEGG" id="dbc:MFMK1_000508"/>
<gene>
    <name evidence="1" type="ORF">MFMK1_000508</name>
</gene>
<name>A0AAU0ULH2_9FIRM</name>
<protein>
    <submittedName>
        <fullName evidence="1">CxxH/CxxC protein</fullName>
    </submittedName>
</protein>
<organism evidence="1 2">
    <name type="scientific">Metallumcola ferriviriculae</name>
    <dbReference type="NCBI Taxonomy" id="3039180"/>
    <lineage>
        <taxon>Bacteria</taxon>
        <taxon>Bacillati</taxon>
        <taxon>Bacillota</taxon>
        <taxon>Clostridia</taxon>
        <taxon>Neomoorellales</taxon>
        <taxon>Desulfitibacteraceae</taxon>
        <taxon>Metallumcola</taxon>
    </lineage>
</organism>